<keyword evidence="1" id="KW-0812">Transmembrane</keyword>
<proteinExistence type="predicted"/>
<name>A0ABQ6B5L6_9BRAD</name>
<dbReference type="EMBL" id="BSOW01000021">
    <property type="protein sequence ID" value="GLR88729.1"/>
    <property type="molecule type" value="Genomic_DNA"/>
</dbReference>
<gene>
    <name evidence="2" type="ORF">GCM10007857_54420</name>
</gene>
<accession>A0ABQ6B5L6</accession>
<protein>
    <recommendedName>
        <fullName evidence="4">GDYXXLXY domain-containing protein</fullName>
    </recommendedName>
</protein>
<feature type="transmembrane region" description="Helical" evidence="1">
    <location>
        <begin position="14"/>
        <end position="33"/>
    </location>
</feature>
<comment type="caution">
    <text evidence="2">The sequence shown here is derived from an EMBL/GenBank/DDBJ whole genome shotgun (WGS) entry which is preliminary data.</text>
</comment>
<dbReference type="Proteomes" id="UP001156905">
    <property type="component" value="Unassembled WGS sequence"/>
</dbReference>
<evidence type="ECO:0000313" key="3">
    <source>
        <dbReference type="Proteomes" id="UP001156905"/>
    </source>
</evidence>
<dbReference type="InterPro" id="IPR025833">
    <property type="entry name" value="GDYXXLXY"/>
</dbReference>
<dbReference type="RefSeq" id="WP_284270480.1">
    <property type="nucleotide sequence ID" value="NZ_BSOW01000021.1"/>
</dbReference>
<evidence type="ECO:0000256" key="1">
    <source>
        <dbReference type="SAM" id="Phobius"/>
    </source>
</evidence>
<evidence type="ECO:0008006" key="4">
    <source>
        <dbReference type="Google" id="ProtNLM"/>
    </source>
</evidence>
<organism evidence="2 3">
    <name type="scientific">Bradyrhizobium iriomotense</name>
    <dbReference type="NCBI Taxonomy" id="441950"/>
    <lineage>
        <taxon>Bacteria</taxon>
        <taxon>Pseudomonadati</taxon>
        <taxon>Pseudomonadota</taxon>
        <taxon>Alphaproteobacteria</taxon>
        <taxon>Hyphomicrobiales</taxon>
        <taxon>Nitrobacteraceae</taxon>
        <taxon>Bradyrhizobium</taxon>
    </lineage>
</organism>
<dbReference type="Pfam" id="PF14345">
    <property type="entry name" value="GDYXXLXY"/>
    <property type="match status" value="1"/>
</dbReference>
<keyword evidence="1" id="KW-0472">Membrane</keyword>
<reference evidence="3" key="1">
    <citation type="journal article" date="2019" name="Int. J. Syst. Evol. Microbiol.">
        <title>The Global Catalogue of Microorganisms (GCM) 10K type strain sequencing project: providing services to taxonomists for standard genome sequencing and annotation.</title>
        <authorList>
            <consortium name="The Broad Institute Genomics Platform"/>
            <consortium name="The Broad Institute Genome Sequencing Center for Infectious Disease"/>
            <person name="Wu L."/>
            <person name="Ma J."/>
        </authorList>
    </citation>
    <scope>NUCLEOTIDE SEQUENCE [LARGE SCALE GENOMIC DNA]</scope>
    <source>
        <strain evidence="3">NBRC 102520</strain>
    </source>
</reference>
<keyword evidence="1" id="KW-1133">Transmembrane helix</keyword>
<sequence length="199" mass="21853">MTSIAGSLQRIPKVALFAAAALIQFALLAVMIIDRVQILRDGAEIALQTRPVDPRDLLRGDYVRLAYDISEVPSGPLQDQPAGARNPIVFVKLTPDRDGLYKAVSVHAKAVPVTSPEVLIRGRVTYGTNCGPDSRAFCTALRINYNLERYFVPEGEGLKLEQARDRRKLTVVAAVTPSGRAAIKRLLVDGKPAYEEPWF</sequence>
<keyword evidence="3" id="KW-1185">Reference proteome</keyword>
<evidence type="ECO:0000313" key="2">
    <source>
        <dbReference type="EMBL" id="GLR88729.1"/>
    </source>
</evidence>